<accession>A0ABY7F3Y3</accession>
<dbReference type="EMBL" id="CP111021">
    <property type="protein sequence ID" value="WAR15909.1"/>
    <property type="molecule type" value="Genomic_DNA"/>
</dbReference>
<name>A0ABY7F3Y3_MYAAR</name>
<sequence>METITRTTIPASAYPRYRYAGKYVKPFIKRCQKLLQKCGIRDDFSLPKFESVILNIQAPQDTILIHNEQLVVTKPAISQVSKEYLTVAEYVEEVLASSSDTSVKDPVIFIASHTSARREGNIPGHYRKFIVLISEEETPQQFSCADNEYICVTSRAKFSDTISCLLERIVFRFLEERLNVLNVFRNIGHDVELEAASSWSKQKYISALYNAASDLGRFLNPEKSPIEDVPVSAKSFYKRRSSNKLELGELQKNHFNCGRPDMSEEEVFTTHVELARANLQKIRETISEGVSMYGRSKVPDLERPQMARAVFDNVHNAVGCGYRLGSFNIFVKETEIEQYSEETIQDIRSVLKPYGITDFILRSDPKEVMMFSGCKVGSAISAMGVGTLGGFARKGNETCALIAKHVAGEVTHLSLIDERNNDEIVIGTILTPSVDTPLVDLPVDIAAATLNNVTTDTLFKNSEKEPMQSRLFDFISGDIDFLEGLHVYIWGAKTNPGSGKITMAEFIRNTFTKCIAIEDLDPDEVDGDENPQHFAKEGDSGSIVCADDMDGQCVHGRPRGYHHASFRYYKAAKRYFRRIQKTKQIEEKTKRLIVEIQRPDLLTNKSGND</sequence>
<evidence type="ECO:0000313" key="2">
    <source>
        <dbReference type="Proteomes" id="UP001164746"/>
    </source>
</evidence>
<organism evidence="1 2">
    <name type="scientific">Mya arenaria</name>
    <name type="common">Soft-shell clam</name>
    <dbReference type="NCBI Taxonomy" id="6604"/>
    <lineage>
        <taxon>Eukaryota</taxon>
        <taxon>Metazoa</taxon>
        <taxon>Spiralia</taxon>
        <taxon>Lophotrochozoa</taxon>
        <taxon>Mollusca</taxon>
        <taxon>Bivalvia</taxon>
        <taxon>Autobranchia</taxon>
        <taxon>Heteroconchia</taxon>
        <taxon>Euheterodonta</taxon>
        <taxon>Imparidentia</taxon>
        <taxon>Neoheterodontei</taxon>
        <taxon>Myida</taxon>
        <taxon>Myoidea</taxon>
        <taxon>Myidae</taxon>
        <taxon>Mya</taxon>
    </lineage>
</organism>
<proteinExistence type="predicted"/>
<evidence type="ECO:0000313" key="1">
    <source>
        <dbReference type="EMBL" id="WAR15909.1"/>
    </source>
</evidence>
<reference evidence="1" key="1">
    <citation type="submission" date="2022-11" db="EMBL/GenBank/DDBJ databases">
        <title>Centuries of genome instability and evolution in soft-shell clam transmissible cancer (bioRxiv).</title>
        <authorList>
            <person name="Hart S.F.M."/>
            <person name="Yonemitsu M.A."/>
            <person name="Giersch R.M."/>
            <person name="Beal B.F."/>
            <person name="Arriagada G."/>
            <person name="Davis B.W."/>
            <person name="Ostrander E.A."/>
            <person name="Goff S.P."/>
            <person name="Metzger M.J."/>
        </authorList>
    </citation>
    <scope>NUCLEOTIDE SEQUENCE</scope>
    <source>
        <strain evidence="1">MELC-2E11</strain>
        <tissue evidence="1">Siphon/mantle</tissue>
    </source>
</reference>
<dbReference type="Proteomes" id="UP001164746">
    <property type="component" value="Chromosome 10"/>
</dbReference>
<gene>
    <name evidence="1" type="ORF">MAR_030503</name>
</gene>
<protein>
    <submittedName>
        <fullName evidence="1">Uncharacterized protein</fullName>
    </submittedName>
</protein>
<keyword evidence="2" id="KW-1185">Reference proteome</keyword>